<reference evidence="1 2" key="1">
    <citation type="submission" date="2024-01" db="EMBL/GenBank/DDBJ databases">
        <title>Genome assemblies of Stephania.</title>
        <authorList>
            <person name="Yang L."/>
        </authorList>
    </citation>
    <scope>NUCLEOTIDE SEQUENCE [LARGE SCALE GENOMIC DNA]</scope>
    <source>
        <strain evidence="1">YNDBR</strain>
        <tissue evidence="1">Leaf</tissue>
    </source>
</reference>
<evidence type="ECO:0000313" key="2">
    <source>
        <dbReference type="Proteomes" id="UP001420932"/>
    </source>
</evidence>
<name>A0AAP0PJ39_9MAGN</name>
<dbReference type="Proteomes" id="UP001420932">
    <property type="component" value="Unassembled WGS sequence"/>
</dbReference>
<evidence type="ECO:0000313" key="1">
    <source>
        <dbReference type="EMBL" id="KAK9142661.1"/>
    </source>
</evidence>
<dbReference type="EMBL" id="JBBNAF010000005">
    <property type="protein sequence ID" value="KAK9142661.1"/>
    <property type="molecule type" value="Genomic_DNA"/>
</dbReference>
<organism evidence="1 2">
    <name type="scientific">Stephania yunnanensis</name>
    <dbReference type="NCBI Taxonomy" id="152371"/>
    <lineage>
        <taxon>Eukaryota</taxon>
        <taxon>Viridiplantae</taxon>
        <taxon>Streptophyta</taxon>
        <taxon>Embryophyta</taxon>
        <taxon>Tracheophyta</taxon>
        <taxon>Spermatophyta</taxon>
        <taxon>Magnoliopsida</taxon>
        <taxon>Ranunculales</taxon>
        <taxon>Menispermaceae</taxon>
        <taxon>Menispermoideae</taxon>
        <taxon>Cissampelideae</taxon>
        <taxon>Stephania</taxon>
    </lineage>
</organism>
<keyword evidence="2" id="KW-1185">Reference proteome</keyword>
<gene>
    <name evidence="1" type="ORF">Syun_012061</name>
</gene>
<proteinExistence type="predicted"/>
<accession>A0AAP0PJ39</accession>
<dbReference type="AlphaFoldDB" id="A0AAP0PJ39"/>
<sequence>MVVGATHIAQLGDVSMSRGTSWPSSLSVSIVEQSSIAIVSAPAACIGGGRDLSLGNRS</sequence>
<comment type="caution">
    <text evidence="1">The sequence shown here is derived from an EMBL/GenBank/DDBJ whole genome shotgun (WGS) entry which is preliminary data.</text>
</comment>
<protein>
    <submittedName>
        <fullName evidence="1">Uncharacterized protein</fullName>
    </submittedName>
</protein>